<keyword evidence="2" id="KW-0472">Membrane</keyword>
<feature type="chain" id="PRO_5030019972" evidence="3">
    <location>
        <begin position="25"/>
        <end position="567"/>
    </location>
</feature>
<dbReference type="SUPFAM" id="SSF48695">
    <property type="entry name" value="Multiheme cytochromes"/>
    <property type="match status" value="1"/>
</dbReference>
<dbReference type="InterPro" id="IPR023155">
    <property type="entry name" value="Cyt_c-552/4"/>
</dbReference>
<proteinExistence type="predicted"/>
<dbReference type="Gene3D" id="3.90.10.10">
    <property type="entry name" value="Cytochrome C3"/>
    <property type="match status" value="2"/>
</dbReference>
<dbReference type="Pfam" id="PF13435">
    <property type="entry name" value="Cytochrome_C554"/>
    <property type="match status" value="1"/>
</dbReference>
<dbReference type="Proteomes" id="UP000257240">
    <property type="component" value="Unassembled WGS sequence"/>
</dbReference>
<dbReference type="RefSeq" id="WP_273010760.1">
    <property type="nucleotide sequence ID" value="NZ_DAINLL010000008.1"/>
</dbReference>
<evidence type="ECO:0000313" key="5">
    <source>
        <dbReference type="EMBL" id="HAA83975.1"/>
    </source>
</evidence>
<accession>A0A101FJ30</accession>
<feature type="domain" description="Cytochrome c-552/4" evidence="4">
    <location>
        <begin position="292"/>
        <end position="382"/>
    </location>
</feature>
<keyword evidence="2" id="KW-1133">Transmembrane helix</keyword>
<dbReference type="PANTHER" id="PTHR35038:SF10">
    <property type="entry name" value="HIGH-MOLECULAR-WEIGHT CYTOCHROME C"/>
    <property type="match status" value="1"/>
</dbReference>
<feature type="transmembrane region" description="Helical" evidence="2">
    <location>
        <begin position="533"/>
        <end position="555"/>
    </location>
</feature>
<evidence type="ECO:0000259" key="4">
    <source>
        <dbReference type="Pfam" id="PF13435"/>
    </source>
</evidence>
<dbReference type="AlphaFoldDB" id="A0A101FJ30"/>
<protein>
    <submittedName>
        <fullName evidence="5">Cytochrome c family protein</fullName>
    </submittedName>
</protein>
<sequence length="567" mass="63963">MKKKTLYFSFLLLSLLLLTTGLLAATSKRVIGSLPSQDLSFKEWKQKASFNEYCMSCHKIELSKTLKSGEKLNLKVNLNEIKQSVHSNFQCIVCHSDFSKTKHPSYTFKNKREYAANLSKQICQKCHTDATLRRNQVHYTISKTASCIECHGYHGVKPAKIGKNLPENQYCLTCHSKSITKKLENGEVLSVKVDGSHLLSSVHKDLKCTDCHKGYSKTEHPIKKIASLKEYRKQAIEICKQCHTKEVDQFNKSIHAKAFYQGKEKAPDCIRCHDYHKVARILPNNELKFNLCASCHGEEAKAYKDSIHFKALSESKPNAPNCSNCHKAHDVLPVSMAKLNDSCLSCHKDSKKAHSKWLYNPPFTLESFVDVHFKSASCSVCHAKGEKAVMLSLVDKAKKTGITVEDLSKALNWPVEEVKNKIDLNKDGLVQEKEFWQFLNTVKQKVKVELKGRLDLVNSNDAHKILSKKEAIKDCTVCHSSEAKFAGVLEISKEGDKTLKTLVDRKILNSVYAIPNVRDFYVLGLSRISVLDILFVLAVVCGIGFGLGHLSLRIITTPIRRKRREGK</sequence>
<evidence type="ECO:0000256" key="2">
    <source>
        <dbReference type="SAM" id="Phobius"/>
    </source>
</evidence>
<name>A0A101FJ30_9BACT</name>
<dbReference type="InterPro" id="IPR036280">
    <property type="entry name" value="Multihaem_cyt_sf"/>
</dbReference>
<dbReference type="EMBL" id="DLVE01000056">
    <property type="protein sequence ID" value="HAA83975.1"/>
    <property type="molecule type" value="Genomic_DNA"/>
</dbReference>
<dbReference type="Gene3D" id="1.10.780.10">
    <property type="entry name" value="Hydroxylamine Oxidoreductase, Chain A, domain 1"/>
    <property type="match status" value="1"/>
</dbReference>
<dbReference type="InterPro" id="IPR018247">
    <property type="entry name" value="EF_Hand_1_Ca_BS"/>
</dbReference>
<dbReference type="PANTHER" id="PTHR35038">
    <property type="entry name" value="DISSIMILATORY SULFITE REDUCTASE SIRA"/>
    <property type="match status" value="1"/>
</dbReference>
<keyword evidence="2" id="KW-0812">Transmembrane</keyword>
<dbReference type="InterPro" id="IPR051829">
    <property type="entry name" value="Multiheme_Cytochr_ET"/>
</dbReference>
<dbReference type="PROSITE" id="PS00018">
    <property type="entry name" value="EF_HAND_1"/>
    <property type="match status" value="1"/>
</dbReference>
<organism evidence="5 6">
    <name type="scientific">Thermodesulfobacterium commune</name>
    <dbReference type="NCBI Taxonomy" id="1741"/>
    <lineage>
        <taxon>Bacteria</taxon>
        <taxon>Pseudomonadati</taxon>
        <taxon>Thermodesulfobacteriota</taxon>
        <taxon>Thermodesulfobacteria</taxon>
        <taxon>Thermodesulfobacteriales</taxon>
        <taxon>Thermodesulfobacteriaceae</taxon>
        <taxon>Thermodesulfobacterium</taxon>
    </lineage>
</organism>
<evidence type="ECO:0000313" key="6">
    <source>
        <dbReference type="Proteomes" id="UP000257240"/>
    </source>
</evidence>
<gene>
    <name evidence="5" type="ORF">DCE01_04240</name>
</gene>
<evidence type="ECO:0000256" key="3">
    <source>
        <dbReference type="SAM" id="SignalP"/>
    </source>
</evidence>
<keyword evidence="1 3" id="KW-0732">Signal</keyword>
<evidence type="ECO:0000256" key="1">
    <source>
        <dbReference type="ARBA" id="ARBA00022729"/>
    </source>
</evidence>
<feature type="signal peptide" evidence="3">
    <location>
        <begin position="1"/>
        <end position="24"/>
    </location>
</feature>
<comment type="caution">
    <text evidence="5">The sequence shown here is derived from an EMBL/GenBank/DDBJ whole genome shotgun (WGS) entry which is preliminary data.</text>
</comment>
<reference evidence="5 6" key="1">
    <citation type="journal article" date="2018" name="Nat. Biotechnol.">
        <title>A standardized bacterial taxonomy based on genome phylogeny substantially revises the tree of life.</title>
        <authorList>
            <person name="Parks D.H."/>
            <person name="Chuvochina M."/>
            <person name="Waite D.W."/>
            <person name="Rinke C."/>
            <person name="Skarshewski A."/>
            <person name="Chaumeil P.A."/>
            <person name="Hugenholtz P."/>
        </authorList>
    </citation>
    <scope>NUCLEOTIDE SEQUENCE [LARGE SCALE GENOMIC DNA]</scope>
    <source>
        <strain evidence="5">UBA12529</strain>
    </source>
</reference>